<reference evidence="1" key="1">
    <citation type="submission" date="2022-10" db="EMBL/GenBank/DDBJ databases">
        <title>Culturing micro-colonial fungi from biological soil crusts in the Mojave desert and describing Neophaeococcomyces mojavensis, and introducing the new genera and species Taxawa tesnikishii.</title>
        <authorList>
            <person name="Kurbessoian T."/>
            <person name="Stajich J.E."/>
        </authorList>
    </citation>
    <scope>NUCLEOTIDE SEQUENCE</scope>
    <source>
        <strain evidence="1">JES_112</strain>
    </source>
</reference>
<evidence type="ECO:0000313" key="2">
    <source>
        <dbReference type="Proteomes" id="UP001172386"/>
    </source>
</evidence>
<keyword evidence="2" id="KW-1185">Reference proteome</keyword>
<comment type="caution">
    <text evidence="1">The sequence shown here is derived from an EMBL/GenBank/DDBJ whole genome shotgun (WGS) entry which is preliminary data.</text>
</comment>
<dbReference type="EMBL" id="JAPDRQ010000062">
    <property type="protein sequence ID" value="KAJ9657597.1"/>
    <property type="molecule type" value="Genomic_DNA"/>
</dbReference>
<name>A0ACC3A968_9EURO</name>
<evidence type="ECO:0000313" key="1">
    <source>
        <dbReference type="EMBL" id="KAJ9657597.1"/>
    </source>
</evidence>
<gene>
    <name evidence="1" type="ORF">H2198_004243</name>
</gene>
<proteinExistence type="predicted"/>
<sequence>MSHSSWHRPADQPETEDESRRVRVSLACTRCRTRKDRCDGMKPSCTACRSAEKPCVYEATTKKRGLPEGYVRSLEKLLAIATQSIDGLEDALVACMQDEVVRKSWNSAVAEEVHSSHWKDSHLHQELESLLGNIQNNNSAGTKRKRNSEADTPEDASSMLQSLKAVSYCVVRGHHEESNRLLSAPKAQTLDHEPFPRDSHRLFDLYFTHVHCWFPILTRPSILKSYYECSRRAPSTRTSESESADRALLWAILAYAVMIDVDGAEARHEMSQRFQAISLQHLLSHAKLNETKGESEQCIASSNQEQNQNVRKSDFEQRDISARSQNSVSGNIEGFTVVHAQALLILALLEQGRNRWLRSWMMISSAKRVLLAHDKQGNRSFIKSALRGCFVIEMFLNMHWHFDHEPFTQPELMDEDGHEEWEPWSTPVGYSNGSPSFASSVFNRLSQVLQAIVNSSSSVHERLQEAFRLQKANANAGVPPVSQGSSPPHHVYLQLGFTFAQLALSSDSGMRRNAAAHIFDLLETCKSPHIGLGRVPPLFSDVLHTANNELLSHQGLVTKYVTLRAELAQYWPVFEAQDGTSTICKSTIANASVGPDAVNRPSVAGNLIRFPSTGNLLEDTMPLQNQWVQTPTAPPSAGTPQLDTTQSPFYAQVSGTRSDSFNQINSWARYQRVSQRADQSNSASYPVTSPSFQGDEIDAIFHEMAHLDTNEWTTERALGLKEFGFNDDSAFVEFCNDPERLAIPAETGNLPLSSSRQSWTFAAQPL</sequence>
<dbReference type="Proteomes" id="UP001172386">
    <property type="component" value="Unassembled WGS sequence"/>
</dbReference>
<accession>A0ACC3A968</accession>
<protein>
    <submittedName>
        <fullName evidence="1">Uncharacterized protein</fullName>
    </submittedName>
</protein>
<organism evidence="1 2">
    <name type="scientific">Neophaeococcomyces mojaviensis</name>
    <dbReference type="NCBI Taxonomy" id="3383035"/>
    <lineage>
        <taxon>Eukaryota</taxon>
        <taxon>Fungi</taxon>
        <taxon>Dikarya</taxon>
        <taxon>Ascomycota</taxon>
        <taxon>Pezizomycotina</taxon>
        <taxon>Eurotiomycetes</taxon>
        <taxon>Chaetothyriomycetidae</taxon>
        <taxon>Chaetothyriales</taxon>
        <taxon>Chaetothyriales incertae sedis</taxon>
        <taxon>Neophaeococcomyces</taxon>
    </lineage>
</organism>